<accession>A0A016TEH1</accession>
<evidence type="ECO:0000256" key="1">
    <source>
        <dbReference type="SAM" id="Phobius"/>
    </source>
</evidence>
<dbReference type="Proteomes" id="UP000024635">
    <property type="component" value="Unassembled WGS sequence"/>
</dbReference>
<keyword evidence="1" id="KW-0812">Transmembrane</keyword>
<dbReference type="AlphaFoldDB" id="A0A016TEH1"/>
<dbReference type="OrthoDB" id="292213at2759"/>
<comment type="caution">
    <text evidence="2">The sequence shown here is derived from an EMBL/GenBank/DDBJ whole genome shotgun (WGS) entry which is preliminary data.</text>
</comment>
<keyword evidence="3" id="KW-1185">Reference proteome</keyword>
<evidence type="ECO:0000313" key="3">
    <source>
        <dbReference type="Proteomes" id="UP000024635"/>
    </source>
</evidence>
<organism evidence="2 3">
    <name type="scientific">Ancylostoma ceylanicum</name>
    <dbReference type="NCBI Taxonomy" id="53326"/>
    <lineage>
        <taxon>Eukaryota</taxon>
        <taxon>Metazoa</taxon>
        <taxon>Ecdysozoa</taxon>
        <taxon>Nematoda</taxon>
        <taxon>Chromadorea</taxon>
        <taxon>Rhabditida</taxon>
        <taxon>Rhabditina</taxon>
        <taxon>Rhabditomorpha</taxon>
        <taxon>Strongyloidea</taxon>
        <taxon>Ancylostomatidae</taxon>
        <taxon>Ancylostomatinae</taxon>
        <taxon>Ancylostoma</taxon>
    </lineage>
</organism>
<keyword evidence="1" id="KW-0472">Membrane</keyword>
<gene>
    <name evidence="2" type="primary">Acey_s0111.g249</name>
    <name evidence="2" type="synonym">Acey-T19A6.1</name>
    <name evidence="2" type="ORF">Y032_0111g249</name>
</gene>
<dbReference type="EMBL" id="JARK01001447">
    <property type="protein sequence ID" value="EYC01018.1"/>
    <property type="molecule type" value="Genomic_DNA"/>
</dbReference>
<evidence type="ECO:0000313" key="2">
    <source>
        <dbReference type="EMBL" id="EYC01018.1"/>
    </source>
</evidence>
<feature type="transmembrane region" description="Helical" evidence="1">
    <location>
        <begin position="37"/>
        <end position="66"/>
    </location>
</feature>
<proteinExistence type="predicted"/>
<sequence length="83" mass="8971">MTSLSIGVAAINVLVAMMMVVDATGLALVPWDRLSVLIIVGVAWFFKFFIVDNGIAAVFSVSQLLLNIAEKFARTKYGDAGYE</sequence>
<protein>
    <submittedName>
        <fullName evidence="2">Uncharacterized protein</fullName>
    </submittedName>
</protein>
<reference evidence="3" key="1">
    <citation type="journal article" date="2015" name="Nat. Genet.">
        <title>The genome and transcriptome of the zoonotic hookworm Ancylostoma ceylanicum identify infection-specific gene families.</title>
        <authorList>
            <person name="Schwarz E.M."/>
            <person name="Hu Y."/>
            <person name="Antoshechkin I."/>
            <person name="Miller M.M."/>
            <person name="Sternberg P.W."/>
            <person name="Aroian R.V."/>
        </authorList>
    </citation>
    <scope>NUCLEOTIDE SEQUENCE</scope>
    <source>
        <strain evidence="3">HY135</strain>
    </source>
</reference>
<keyword evidence="1" id="KW-1133">Transmembrane helix</keyword>
<name>A0A016TEH1_9BILA</name>